<feature type="region of interest" description="Disordered" evidence="1">
    <location>
        <begin position="208"/>
        <end position="235"/>
    </location>
</feature>
<feature type="compositionally biased region" description="Polar residues" evidence="1">
    <location>
        <begin position="208"/>
        <end position="228"/>
    </location>
</feature>
<name>A0ABN9R6S7_9DINO</name>
<comment type="caution">
    <text evidence="2">The sequence shown here is derived from an EMBL/GenBank/DDBJ whole genome shotgun (WGS) entry which is preliminary data.</text>
</comment>
<reference evidence="2" key="1">
    <citation type="submission" date="2023-10" db="EMBL/GenBank/DDBJ databases">
        <authorList>
            <person name="Chen Y."/>
            <person name="Shah S."/>
            <person name="Dougan E. K."/>
            <person name="Thang M."/>
            <person name="Chan C."/>
        </authorList>
    </citation>
    <scope>NUCLEOTIDE SEQUENCE [LARGE SCALE GENOMIC DNA]</scope>
</reference>
<sequence>MPLGRSRPRIDSMDLGFASAMAGNLPSAAQVMFGAVLGFKVAKFEGKQLHSAVAAAARGAVQGSASGAAPGEDAGAAGWEPLESFETLPNQIRVCAGLERKPSITQAKSLLRDKGAGQLASRLGKISQLRNVAGRPDVFLQEDIHKVFDGVPAKEENEPGYEGIIGTKIEAIERQLERLSAKLEQTSGLQVPVSEAAHFDIGSVGDTTESIDCNSTTNDGIDNHSATRTTRRRGC</sequence>
<keyword evidence="3" id="KW-1185">Reference proteome</keyword>
<dbReference type="Proteomes" id="UP001189429">
    <property type="component" value="Unassembled WGS sequence"/>
</dbReference>
<evidence type="ECO:0000313" key="2">
    <source>
        <dbReference type="EMBL" id="CAK0814549.1"/>
    </source>
</evidence>
<evidence type="ECO:0000313" key="3">
    <source>
        <dbReference type="Proteomes" id="UP001189429"/>
    </source>
</evidence>
<proteinExistence type="predicted"/>
<organism evidence="2 3">
    <name type="scientific">Prorocentrum cordatum</name>
    <dbReference type="NCBI Taxonomy" id="2364126"/>
    <lineage>
        <taxon>Eukaryota</taxon>
        <taxon>Sar</taxon>
        <taxon>Alveolata</taxon>
        <taxon>Dinophyceae</taxon>
        <taxon>Prorocentrales</taxon>
        <taxon>Prorocentraceae</taxon>
        <taxon>Prorocentrum</taxon>
    </lineage>
</organism>
<gene>
    <name evidence="2" type="ORF">PCOR1329_LOCUS18126</name>
</gene>
<evidence type="ECO:0000256" key="1">
    <source>
        <dbReference type="SAM" id="MobiDB-lite"/>
    </source>
</evidence>
<dbReference type="EMBL" id="CAUYUJ010005671">
    <property type="protein sequence ID" value="CAK0814549.1"/>
    <property type="molecule type" value="Genomic_DNA"/>
</dbReference>
<accession>A0ABN9R6S7</accession>
<protein>
    <submittedName>
        <fullName evidence="2">Uncharacterized protein</fullName>
    </submittedName>
</protein>